<dbReference type="InterPro" id="IPR019772">
    <property type="entry name" value="Ferrochelatase_AS"/>
</dbReference>
<proteinExistence type="inferred from homology"/>
<dbReference type="PROSITE" id="PS00534">
    <property type="entry name" value="FERROCHELATASE"/>
    <property type="match status" value="1"/>
</dbReference>
<accession>A0AAW7XB03</accession>
<dbReference type="Gene3D" id="3.40.50.1400">
    <property type="match status" value="2"/>
</dbReference>
<keyword evidence="7 9" id="KW-0627">Porphyrin biosynthesis</keyword>
<dbReference type="EC" id="4.98.1.1" evidence="9 10"/>
<dbReference type="AlphaFoldDB" id="A0AAW7XB03"/>
<dbReference type="GO" id="GO:0046872">
    <property type="term" value="F:metal ion binding"/>
    <property type="evidence" value="ECO:0007669"/>
    <property type="project" value="UniProtKB-KW"/>
</dbReference>
<dbReference type="FunFam" id="3.40.50.1400:FF:000002">
    <property type="entry name" value="Ferrochelatase"/>
    <property type="match status" value="1"/>
</dbReference>
<dbReference type="RefSeq" id="WP_303494076.1">
    <property type="nucleotide sequence ID" value="NZ_JAUOPB010000019.1"/>
</dbReference>
<dbReference type="PANTHER" id="PTHR11108:SF1">
    <property type="entry name" value="FERROCHELATASE, MITOCHONDRIAL"/>
    <property type="match status" value="1"/>
</dbReference>
<dbReference type="NCBIfam" id="TIGR00109">
    <property type="entry name" value="hemH"/>
    <property type="match status" value="1"/>
</dbReference>
<comment type="caution">
    <text evidence="11">The sequence shown here is derived from an EMBL/GenBank/DDBJ whole genome shotgun (WGS) entry which is preliminary data.</text>
</comment>
<keyword evidence="4 9" id="KW-0408">Iron</keyword>
<dbReference type="GO" id="GO:0006783">
    <property type="term" value="P:heme biosynthetic process"/>
    <property type="evidence" value="ECO:0007669"/>
    <property type="project" value="UniProtKB-UniRule"/>
</dbReference>
<dbReference type="CDD" id="cd03411">
    <property type="entry name" value="Ferrochelatase_N"/>
    <property type="match status" value="1"/>
</dbReference>
<dbReference type="HAMAP" id="MF_00323">
    <property type="entry name" value="Ferrochelatase"/>
    <property type="match status" value="1"/>
</dbReference>
<name>A0AAW7XB03_9GAMM</name>
<evidence type="ECO:0000256" key="5">
    <source>
        <dbReference type="ARBA" id="ARBA00023133"/>
    </source>
</evidence>
<comment type="catalytic activity">
    <reaction evidence="8">
        <text>Fe-coproporphyrin III + 2 H(+) = coproporphyrin III + Fe(2+)</text>
        <dbReference type="Rhea" id="RHEA:49572"/>
        <dbReference type="ChEBI" id="CHEBI:15378"/>
        <dbReference type="ChEBI" id="CHEBI:29033"/>
        <dbReference type="ChEBI" id="CHEBI:68438"/>
        <dbReference type="ChEBI" id="CHEBI:131725"/>
        <dbReference type="EC" id="4.99.1.9"/>
    </reaction>
    <physiologicalReaction direction="right-to-left" evidence="8">
        <dbReference type="Rhea" id="RHEA:49574"/>
    </physiologicalReaction>
</comment>
<dbReference type="Pfam" id="PF00762">
    <property type="entry name" value="Ferrochelatase"/>
    <property type="match status" value="1"/>
</dbReference>
<comment type="similarity">
    <text evidence="1 9 10">Belongs to the ferrochelatase family.</text>
</comment>
<evidence type="ECO:0000256" key="6">
    <source>
        <dbReference type="ARBA" id="ARBA00023239"/>
    </source>
</evidence>
<evidence type="ECO:0000256" key="9">
    <source>
        <dbReference type="HAMAP-Rule" id="MF_00323"/>
    </source>
</evidence>
<dbReference type="EMBL" id="JAUOPB010000019">
    <property type="protein sequence ID" value="MDO6424847.1"/>
    <property type="molecule type" value="Genomic_DNA"/>
</dbReference>
<reference evidence="11" key="1">
    <citation type="submission" date="2023-07" db="EMBL/GenBank/DDBJ databases">
        <title>Genome content predicts the carbon catabolic preferences of heterotrophic bacteria.</title>
        <authorList>
            <person name="Gralka M."/>
        </authorList>
    </citation>
    <scope>NUCLEOTIDE SEQUENCE</scope>
    <source>
        <strain evidence="11">I3M17_2</strain>
    </source>
</reference>
<dbReference type="SUPFAM" id="SSF53800">
    <property type="entry name" value="Chelatase"/>
    <property type="match status" value="1"/>
</dbReference>
<keyword evidence="6 9" id="KW-0456">Lyase</keyword>
<dbReference type="InterPro" id="IPR033659">
    <property type="entry name" value="Ferrochelatase_N"/>
</dbReference>
<comment type="function">
    <text evidence="9 10">Catalyzes the ferrous insertion into protoporphyrin IX.</text>
</comment>
<evidence type="ECO:0000256" key="1">
    <source>
        <dbReference type="ARBA" id="ARBA00007718"/>
    </source>
</evidence>
<keyword evidence="5 9" id="KW-0350">Heme biosynthesis</keyword>
<evidence type="ECO:0000256" key="4">
    <source>
        <dbReference type="ARBA" id="ARBA00023004"/>
    </source>
</evidence>
<dbReference type="InterPro" id="IPR033644">
    <property type="entry name" value="Ferrochelatase_C"/>
</dbReference>
<gene>
    <name evidence="9 11" type="primary">hemH</name>
    <name evidence="11" type="ORF">Q4521_20325</name>
</gene>
<dbReference type="GO" id="GO:0005737">
    <property type="term" value="C:cytoplasm"/>
    <property type="evidence" value="ECO:0007669"/>
    <property type="project" value="UniProtKB-SubCell"/>
</dbReference>
<feature type="binding site" evidence="9">
    <location>
        <position position="292"/>
    </location>
    <ligand>
        <name>Fe(2+)</name>
        <dbReference type="ChEBI" id="CHEBI:29033"/>
    </ligand>
</feature>
<feature type="binding site" evidence="9">
    <location>
        <position position="211"/>
    </location>
    <ligand>
        <name>Fe(2+)</name>
        <dbReference type="ChEBI" id="CHEBI:29033"/>
    </ligand>
</feature>
<evidence type="ECO:0000256" key="3">
    <source>
        <dbReference type="ARBA" id="ARBA00022723"/>
    </source>
</evidence>
<evidence type="ECO:0000256" key="7">
    <source>
        <dbReference type="ARBA" id="ARBA00023244"/>
    </source>
</evidence>
<evidence type="ECO:0000313" key="12">
    <source>
        <dbReference type="Proteomes" id="UP001169760"/>
    </source>
</evidence>
<dbReference type="InterPro" id="IPR001015">
    <property type="entry name" value="Ferrochelatase"/>
</dbReference>
<keyword evidence="3 9" id="KW-0479">Metal-binding</keyword>
<evidence type="ECO:0000313" key="11">
    <source>
        <dbReference type="EMBL" id="MDO6424847.1"/>
    </source>
</evidence>
<comment type="pathway">
    <text evidence="9 10">Porphyrin-containing compound metabolism; protoheme biosynthesis; protoheme from protoporphyrin-IX: step 1/1.</text>
</comment>
<dbReference type="GO" id="GO:0004325">
    <property type="term" value="F:ferrochelatase activity"/>
    <property type="evidence" value="ECO:0007669"/>
    <property type="project" value="UniProtKB-UniRule"/>
</dbReference>
<dbReference type="PANTHER" id="PTHR11108">
    <property type="entry name" value="FERROCHELATASE"/>
    <property type="match status" value="1"/>
</dbReference>
<protein>
    <recommendedName>
        <fullName evidence="9 10">Ferrochelatase</fullName>
        <ecNumber evidence="9 10">4.98.1.1</ecNumber>
    </recommendedName>
    <alternativeName>
        <fullName evidence="9">Heme synthase</fullName>
    </alternativeName>
    <alternativeName>
        <fullName evidence="9">Protoheme ferro-lyase</fullName>
    </alternativeName>
</protein>
<keyword evidence="2 9" id="KW-0963">Cytoplasm</keyword>
<comment type="catalytic activity">
    <reaction evidence="9 10">
        <text>heme b + 2 H(+) = protoporphyrin IX + Fe(2+)</text>
        <dbReference type="Rhea" id="RHEA:22584"/>
        <dbReference type="ChEBI" id="CHEBI:15378"/>
        <dbReference type="ChEBI" id="CHEBI:29033"/>
        <dbReference type="ChEBI" id="CHEBI:57306"/>
        <dbReference type="ChEBI" id="CHEBI:60344"/>
        <dbReference type="EC" id="4.98.1.1"/>
    </reaction>
</comment>
<evidence type="ECO:0000256" key="2">
    <source>
        <dbReference type="ARBA" id="ARBA00022490"/>
    </source>
</evidence>
<evidence type="ECO:0000256" key="8">
    <source>
        <dbReference type="ARBA" id="ARBA00024536"/>
    </source>
</evidence>
<evidence type="ECO:0000256" key="10">
    <source>
        <dbReference type="RuleBase" id="RU000607"/>
    </source>
</evidence>
<sequence length="371" mass="42034">MASRFRGSAFNHIEEQKVGVLITNLGTPDAPTPSALRRYLKEFLSDPRVVEIPRLIWLLILHLIILRIRPAKSAKTYASVWTDQGSPLAFHTRDQADKLRQQLQAQHGDNLVVDYAMRYGNPSITSAITSLCDQGVRKLLVLPLYPQYSGSTTASTFDAVAKDFASRRWLPELRFVNHYNSHPDYINALVNSIRAHWAKHGRAQKLVLSYHGVPQFYLHKGDPYHCECLATTRLIVEALELGPEDYITTFQSRFGKAEWLKPYTDATLKELAANGTKSVQVICPGFAADCLETLEEIEEENREYFMEAGGERYEYIPALNSSDEHIQTLSNIVNTHIQGWTIQPTGCAERQQTLQARSEQAKRCPHNKPRA</sequence>
<dbReference type="CDD" id="cd00419">
    <property type="entry name" value="Ferrochelatase_C"/>
    <property type="match status" value="1"/>
</dbReference>
<dbReference type="Proteomes" id="UP001169760">
    <property type="component" value="Unassembled WGS sequence"/>
</dbReference>
<comment type="subcellular location">
    <subcellularLocation>
        <location evidence="9 10">Cytoplasm</location>
    </subcellularLocation>
</comment>
<organism evidence="11 12">
    <name type="scientific">Saccharophagus degradans</name>
    <dbReference type="NCBI Taxonomy" id="86304"/>
    <lineage>
        <taxon>Bacteria</taxon>
        <taxon>Pseudomonadati</taxon>
        <taxon>Pseudomonadota</taxon>
        <taxon>Gammaproteobacteria</taxon>
        <taxon>Cellvibrionales</taxon>
        <taxon>Cellvibrionaceae</taxon>
        <taxon>Saccharophagus</taxon>
    </lineage>
</organism>